<sequence>MNRRSVLDASFDRSRGGNIHAEGDAADIIGYAVAATIVFTGTAWAYVLTRKKNDNHGKPARKKRWR</sequence>
<evidence type="ECO:0000313" key="3">
    <source>
        <dbReference type="Proteomes" id="UP000005496"/>
    </source>
</evidence>
<dbReference type="RefSeq" id="WP_008870097.1">
    <property type="nucleotide sequence ID" value="NZ_ACJN02000002.1"/>
</dbReference>
<comment type="caution">
    <text evidence="2">The sequence shown here is derived from an EMBL/GenBank/DDBJ whole genome shotgun (WGS) entry which is preliminary data.</text>
</comment>
<name>D6SPV5_9BACT</name>
<dbReference type="AlphaFoldDB" id="D6SPV5"/>
<protein>
    <submittedName>
        <fullName evidence="2">Uncharacterized protein</fullName>
    </submittedName>
</protein>
<keyword evidence="1" id="KW-0812">Transmembrane</keyword>
<dbReference type="EMBL" id="ACJN02000002">
    <property type="protein sequence ID" value="EFI34781.1"/>
    <property type="molecule type" value="Genomic_DNA"/>
</dbReference>
<feature type="transmembrane region" description="Helical" evidence="1">
    <location>
        <begin position="28"/>
        <end position="48"/>
    </location>
</feature>
<keyword evidence="3" id="KW-1185">Reference proteome</keyword>
<keyword evidence="1" id="KW-1133">Transmembrane helix</keyword>
<evidence type="ECO:0000313" key="2">
    <source>
        <dbReference type="EMBL" id="EFI34781.1"/>
    </source>
</evidence>
<evidence type="ECO:0000256" key="1">
    <source>
        <dbReference type="SAM" id="Phobius"/>
    </source>
</evidence>
<gene>
    <name evidence="2" type="ORF">Dthio_PD2157</name>
</gene>
<dbReference type="Proteomes" id="UP000005496">
    <property type="component" value="Unassembled WGS sequence"/>
</dbReference>
<reference evidence="2" key="1">
    <citation type="submission" date="2010-05" db="EMBL/GenBank/DDBJ databases">
        <title>The draft genome of Desulfonatronospira thiodismutans ASO3-1.</title>
        <authorList>
            <consortium name="US DOE Joint Genome Institute (JGI-PGF)"/>
            <person name="Lucas S."/>
            <person name="Copeland A."/>
            <person name="Lapidus A."/>
            <person name="Cheng J.-F."/>
            <person name="Bruce D."/>
            <person name="Goodwin L."/>
            <person name="Pitluck S."/>
            <person name="Chertkov O."/>
            <person name="Brettin T."/>
            <person name="Detter J.C."/>
            <person name="Han C."/>
            <person name="Land M.L."/>
            <person name="Hauser L."/>
            <person name="Kyrpides N."/>
            <person name="Mikhailova N."/>
            <person name="Muyzer G."/>
            <person name="Woyke T."/>
        </authorList>
    </citation>
    <scope>NUCLEOTIDE SEQUENCE [LARGE SCALE GENOMIC DNA]</scope>
    <source>
        <strain evidence="2">ASO3-1</strain>
    </source>
</reference>
<proteinExistence type="predicted"/>
<organism evidence="2 3">
    <name type="scientific">Desulfonatronospira thiodismutans ASO3-1</name>
    <dbReference type="NCBI Taxonomy" id="555779"/>
    <lineage>
        <taxon>Bacteria</taxon>
        <taxon>Pseudomonadati</taxon>
        <taxon>Thermodesulfobacteriota</taxon>
        <taxon>Desulfovibrionia</taxon>
        <taxon>Desulfovibrionales</taxon>
        <taxon>Desulfonatronovibrionaceae</taxon>
        <taxon>Desulfonatronospira</taxon>
    </lineage>
</organism>
<keyword evidence="1" id="KW-0472">Membrane</keyword>
<accession>D6SPV5</accession>